<dbReference type="Proteomes" id="UP001476282">
    <property type="component" value="Unassembled WGS sequence"/>
</dbReference>
<gene>
    <name evidence="1" type="ORF">Hsar01_02991</name>
</gene>
<evidence type="ECO:0000313" key="1">
    <source>
        <dbReference type="EMBL" id="GAA5483757.1"/>
    </source>
</evidence>
<evidence type="ECO:0000313" key="2">
    <source>
        <dbReference type="Proteomes" id="UP001476282"/>
    </source>
</evidence>
<organism evidence="1 2">
    <name type="scientific">Haloferula sargassicola</name>
    <dbReference type="NCBI Taxonomy" id="490096"/>
    <lineage>
        <taxon>Bacteria</taxon>
        <taxon>Pseudomonadati</taxon>
        <taxon>Verrucomicrobiota</taxon>
        <taxon>Verrucomicrobiia</taxon>
        <taxon>Verrucomicrobiales</taxon>
        <taxon>Verrucomicrobiaceae</taxon>
        <taxon>Haloferula</taxon>
    </lineage>
</organism>
<dbReference type="RefSeq" id="WP_353567863.1">
    <property type="nucleotide sequence ID" value="NZ_BAABRI010000017.1"/>
</dbReference>
<comment type="caution">
    <text evidence="1">The sequence shown here is derived from an EMBL/GenBank/DDBJ whole genome shotgun (WGS) entry which is preliminary data.</text>
</comment>
<keyword evidence="2" id="KW-1185">Reference proteome</keyword>
<reference evidence="1 2" key="1">
    <citation type="submission" date="2024-02" db="EMBL/GenBank/DDBJ databases">
        <title>Haloferula sargassicola NBRC 104335.</title>
        <authorList>
            <person name="Ichikawa N."/>
            <person name="Katano-Makiyama Y."/>
            <person name="Hidaka K."/>
        </authorList>
    </citation>
    <scope>NUCLEOTIDE SEQUENCE [LARGE SCALE GENOMIC DNA]</scope>
    <source>
        <strain evidence="1 2">NBRC 104335</strain>
    </source>
</reference>
<sequence>MQKWITAIGFGMLVPVLGEPLEVTDTKGRTVSIELLALEGEKAIFTVPGKGDSEYQLPLSQFDEGSQKKIKDAGASLPARVPKVEIDASISKRRKKISYYMVRQTVSAKITVQNPSRDLRFPGGKAKVIFIGRNSRDNSVYSVLRTQDFEVPKIESSREFTFETKSFSTEYDSDNDGYGNVGGFQYDSYIVGILGEQGRLLGFKTSDPSIRSAIGDSADLIKRVLEFNKGQRFDKNLEPLDGRN</sequence>
<protein>
    <submittedName>
        <fullName evidence="1">Uncharacterized protein</fullName>
    </submittedName>
</protein>
<proteinExistence type="predicted"/>
<dbReference type="EMBL" id="BAABRI010000017">
    <property type="protein sequence ID" value="GAA5483757.1"/>
    <property type="molecule type" value="Genomic_DNA"/>
</dbReference>
<name>A0ABP9UST5_9BACT</name>
<accession>A0ABP9UST5</accession>